<gene>
    <name evidence="1" type="ORF">BBI01_19005</name>
</gene>
<evidence type="ECO:0008006" key="3">
    <source>
        <dbReference type="Google" id="ProtNLM"/>
    </source>
</evidence>
<organism evidence="1 2">
    <name type="scientific">Chryseobacterium artocarpi</name>
    <dbReference type="NCBI Taxonomy" id="1414727"/>
    <lineage>
        <taxon>Bacteria</taxon>
        <taxon>Pseudomonadati</taxon>
        <taxon>Bacteroidota</taxon>
        <taxon>Flavobacteriia</taxon>
        <taxon>Flavobacteriales</taxon>
        <taxon>Weeksellaceae</taxon>
        <taxon>Chryseobacterium group</taxon>
        <taxon>Chryseobacterium</taxon>
    </lineage>
</organism>
<evidence type="ECO:0000313" key="2">
    <source>
        <dbReference type="Proteomes" id="UP000092651"/>
    </source>
</evidence>
<protein>
    <recommendedName>
        <fullName evidence="3">Bacteriocin</fullName>
    </recommendedName>
</protein>
<dbReference type="NCBIfam" id="NF047798">
    <property type="entry name" value="leader_Chryseo"/>
    <property type="match status" value="1"/>
</dbReference>
<dbReference type="OrthoDB" id="1274622at2"/>
<sequence>MLKNLKKLDRTDLREIQGGGRIDQCDIGPVGCPCKIPPGDPCLGGGGGSGGGTDPNLGYCHDNQSYIPCNEVCPNGMSPLCAWGV</sequence>
<name>A0A1B8ZAJ3_9FLAO</name>
<proteinExistence type="predicted"/>
<evidence type="ECO:0000313" key="1">
    <source>
        <dbReference type="EMBL" id="OCA68527.1"/>
    </source>
</evidence>
<comment type="caution">
    <text evidence="1">The sequence shown here is derived from an EMBL/GenBank/DDBJ whole genome shotgun (WGS) entry which is preliminary data.</text>
</comment>
<accession>A0A1B8ZAJ3</accession>
<dbReference type="EMBL" id="MAYH01000049">
    <property type="protein sequence ID" value="OCA68527.1"/>
    <property type="molecule type" value="Genomic_DNA"/>
</dbReference>
<dbReference type="Proteomes" id="UP000092651">
    <property type="component" value="Unassembled WGS sequence"/>
</dbReference>
<dbReference type="RefSeq" id="WP_065396397.1">
    <property type="nucleotide sequence ID" value="NZ_MAYH01000049.1"/>
</dbReference>
<dbReference type="InterPro" id="IPR058074">
    <property type="entry name" value="Bacteriocin-like"/>
</dbReference>
<keyword evidence="2" id="KW-1185">Reference proteome</keyword>
<dbReference type="AlphaFoldDB" id="A0A1B8ZAJ3"/>
<reference evidence="1 2" key="1">
    <citation type="submission" date="2016-07" db="EMBL/GenBank/DDBJ databases">
        <authorList>
            <person name="Jeong J.-J."/>
            <person name="Kim D.W."/>
            <person name="Sang M.K."/>
            <person name="Choi I.-G."/>
            <person name="Kim K.D."/>
        </authorList>
    </citation>
    <scope>NUCLEOTIDE SEQUENCE [LARGE SCALE GENOMIC DNA]</scope>
    <source>
        <strain evidence="1 2">UTM-3</strain>
    </source>
</reference>